<keyword evidence="2" id="KW-0902">Two-component regulatory system</keyword>
<evidence type="ECO:0000313" key="9">
    <source>
        <dbReference type="Proteomes" id="UP000320776"/>
    </source>
</evidence>
<dbReference type="KEGG" id="sted:SPTER_48110"/>
<evidence type="ECO:0000256" key="6">
    <source>
        <dbReference type="PROSITE-ProRule" id="PRU00169"/>
    </source>
</evidence>
<dbReference type="GO" id="GO:0008984">
    <property type="term" value="F:protein-glutamate methylesterase activity"/>
    <property type="evidence" value="ECO:0007669"/>
    <property type="project" value="UniProtKB-EC"/>
</dbReference>
<feature type="modified residue" description="4-aspartylphosphate" evidence="6">
    <location>
        <position position="68"/>
    </location>
</feature>
<name>A0A517E142_9FIRM</name>
<dbReference type="Proteomes" id="UP000320776">
    <property type="component" value="Chromosome"/>
</dbReference>
<dbReference type="EC" id="3.1.1.61" evidence="8"/>
<dbReference type="InterPro" id="IPR011006">
    <property type="entry name" value="CheY-like_superfamily"/>
</dbReference>
<dbReference type="AlphaFoldDB" id="A0A517E142"/>
<dbReference type="PROSITE" id="PS50110">
    <property type="entry name" value="RESPONSE_REGULATORY"/>
    <property type="match status" value="1"/>
</dbReference>
<gene>
    <name evidence="8" type="primary">cheB_8</name>
    <name evidence="8" type="ORF">SPTER_48110</name>
</gene>
<sequence>MGETMEKARCRVMSSSRATILVIDDQPGIRRLLTEVLQDEGYNVMTASNGYEGIQVANEVKPNVILMDMKMPGMDGIETLKELKRHGQGDQVIMMTAYGELDMVNEAREAGMRDYITKPFDIMSLCRIIEEHIGSSFDARRLLIG</sequence>
<dbReference type="InterPro" id="IPR001789">
    <property type="entry name" value="Sig_transdc_resp-reg_receiver"/>
</dbReference>
<organism evidence="8 9">
    <name type="scientific">Sporomusa termitida</name>
    <dbReference type="NCBI Taxonomy" id="2377"/>
    <lineage>
        <taxon>Bacteria</taxon>
        <taxon>Bacillati</taxon>
        <taxon>Bacillota</taxon>
        <taxon>Negativicutes</taxon>
        <taxon>Selenomonadales</taxon>
        <taxon>Sporomusaceae</taxon>
        <taxon>Sporomusa</taxon>
    </lineage>
</organism>
<evidence type="ECO:0000256" key="1">
    <source>
        <dbReference type="ARBA" id="ARBA00022553"/>
    </source>
</evidence>
<dbReference type="EMBL" id="CP036259">
    <property type="protein sequence ID" value="QDR83327.1"/>
    <property type="molecule type" value="Genomic_DNA"/>
</dbReference>
<dbReference type="SUPFAM" id="SSF52172">
    <property type="entry name" value="CheY-like"/>
    <property type="match status" value="1"/>
</dbReference>
<accession>A0A517E142</accession>
<evidence type="ECO:0000256" key="5">
    <source>
        <dbReference type="ARBA" id="ARBA00023163"/>
    </source>
</evidence>
<evidence type="ECO:0000256" key="2">
    <source>
        <dbReference type="ARBA" id="ARBA00023012"/>
    </source>
</evidence>
<dbReference type="SMART" id="SM00448">
    <property type="entry name" value="REC"/>
    <property type="match status" value="1"/>
</dbReference>
<dbReference type="InterPro" id="IPR050595">
    <property type="entry name" value="Bact_response_regulator"/>
</dbReference>
<keyword evidence="9" id="KW-1185">Reference proteome</keyword>
<evidence type="ECO:0000313" key="8">
    <source>
        <dbReference type="EMBL" id="QDR83327.1"/>
    </source>
</evidence>
<dbReference type="Pfam" id="PF00072">
    <property type="entry name" value="Response_reg"/>
    <property type="match status" value="1"/>
</dbReference>
<dbReference type="GO" id="GO:0003677">
    <property type="term" value="F:DNA binding"/>
    <property type="evidence" value="ECO:0007669"/>
    <property type="project" value="UniProtKB-KW"/>
</dbReference>
<evidence type="ECO:0000256" key="3">
    <source>
        <dbReference type="ARBA" id="ARBA00023015"/>
    </source>
</evidence>
<evidence type="ECO:0000259" key="7">
    <source>
        <dbReference type="PROSITE" id="PS50110"/>
    </source>
</evidence>
<keyword evidence="4" id="KW-0238">DNA-binding</keyword>
<dbReference type="GO" id="GO:0000160">
    <property type="term" value="P:phosphorelay signal transduction system"/>
    <property type="evidence" value="ECO:0007669"/>
    <property type="project" value="UniProtKB-KW"/>
</dbReference>
<keyword evidence="8" id="KW-0378">Hydrolase</keyword>
<proteinExistence type="predicted"/>
<evidence type="ECO:0000256" key="4">
    <source>
        <dbReference type="ARBA" id="ARBA00023125"/>
    </source>
</evidence>
<dbReference type="PANTHER" id="PTHR44591">
    <property type="entry name" value="STRESS RESPONSE REGULATOR PROTEIN 1"/>
    <property type="match status" value="1"/>
</dbReference>
<feature type="domain" description="Response regulatory" evidence="7">
    <location>
        <begin position="19"/>
        <end position="133"/>
    </location>
</feature>
<dbReference type="FunFam" id="3.40.50.2300:FF:000001">
    <property type="entry name" value="DNA-binding response regulator PhoB"/>
    <property type="match status" value="1"/>
</dbReference>
<keyword evidence="1 6" id="KW-0597">Phosphoprotein</keyword>
<dbReference type="Gene3D" id="3.40.50.2300">
    <property type="match status" value="1"/>
</dbReference>
<reference evidence="8 9" key="1">
    <citation type="submission" date="2019-02" db="EMBL/GenBank/DDBJ databases">
        <title>Closed genome of Sporomusa termitida DSM 4440.</title>
        <authorList>
            <person name="Poehlein A."/>
            <person name="Daniel R."/>
        </authorList>
    </citation>
    <scope>NUCLEOTIDE SEQUENCE [LARGE SCALE GENOMIC DNA]</scope>
    <source>
        <strain evidence="8 9">DSM 4440</strain>
    </source>
</reference>
<keyword evidence="5" id="KW-0804">Transcription</keyword>
<keyword evidence="3" id="KW-0805">Transcription regulation</keyword>
<dbReference type="PANTHER" id="PTHR44591:SF3">
    <property type="entry name" value="RESPONSE REGULATORY DOMAIN-CONTAINING PROTEIN"/>
    <property type="match status" value="1"/>
</dbReference>
<protein>
    <submittedName>
        <fullName evidence="8">Chemotaxis response regulator protein-glutamate methyleSPTERase</fullName>
        <ecNumber evidence="8">3.1.1.61</ecNumber>
    </submittedName>
</protein>